<evidence type="ECO:0000313" key="1">
    <source>
        <dbReference type="EMBL" id="JAD52879.1"/>
    </source>
</evidence>
<proteinExistence type="predicted"/>
<protein>
    <submittedName>
        <fullName evidence="1">Uncharacterized protein</fullName>
    </submittedName>
</protein>
<dbReference type="EMBL" id="GBRH01245016">
    <property type="protein sequence ID" value="JAD52879.1"/>
    <property type="molecule type" value="Transcribed_RNA"/>
</dbReference>
<name>A0A0A9AMD3_ARUDO</name>
<dbReference type="AlphaFoldDB" id="A0A0A9AMD3"/>
<reference evidence="1" key="2">
    <citation type="journal article" date="2015" name="Data Brief">
        <title>Shoot transcriptome of the giant reed, Arundo donax.</title>
        <authorList>
            <person name="Barrero R.A."/>
            <person name="Guerrero F.D."/>
            <person name="Moolhuijzen P."/>
            <person name="Goolsby J.A."/>
            <person name="Tidwell J."/>
            <person name="Bellgard S.E."/>
            <person name="Bellgard M.I."/>
        </authorList>
    </citation>
    <scope>NUCLEOTIDE SEQUENCE</scope>
    <source>
        <tissue evidence="1">Shoot tissue taken approximately 20 cm above the soil surface</tissue>
    </source>
</reference>
<organism evidence="1">
    <name type="scientific">Arundo donax</name>
    <name type="common">Giant reed</name>
    <name type="synonym">Donax arundinaceus</name>
    <dbReference type="NCBI Taxonomy" id="35708"/>
    <lineage>
        <taxon>Eukaryota</taxon>
        <taxon>Viridiplantae</taxon>
        <taxon>Streptophyta</taxon>
        <taxon>Embryophyta</taxon>
        <taxon>Tracheophyta</taxon>
        <taxon>Spermatophyta</taxon>
        <taxon>Magnoliopsida</taxon>
        <taxon>Liliopsida</taxon>
        <taxon>Poales</taxon>
        <taxon>Poaceae</taxon>
        <taxon>PACMAD clade</taxon>
        <taxon>Arundinoideae</taxon>
        <taxon>Arundineae</taxon>
        <taxon>Arundo</taxon>
    </lineage>
</organism>
<reference evidence="1" key="1">
    <citation type="submission" date="2014-09" db="EMBL/GenBank/DDBJ databases">
        <authorList>
            <person name="Magalhaes I.L.F."/>
            <person name="Oliveira U."/>
            <person name="Santos F.R."/>
            <person name="Vidigal T.H.D.A."/>
            <person name="Brescovit A.D."/>
            <person name="Santos A.J."/>
        </authorList>
    </citation>
    <scope>NUCLEOTIDE SEQUENCE</scope>
    <source>
        <tissue evidence="1">Shoot tissue taken approximately 20 cm above the soil surface</tissue>
    </source>
</reference>
<accession>A0A0A9AMD3</accession>
<sequence>MFLLILMPCRFRRRSWNGT</sequence>